<dbReference type="GO" id="GO:0042834">
    <property type="term" value="F:peptidoglycan binding"/>
    <property type="evidence" value="ECO:0007669"/>
    <property type="project" value="InterPro"/>
</dbReference>
<feature type="compositionally biased region" description="Pro residues" evidence="1">
    <location>
        <begin position="89"/>
        <end position="128"/>
    </location>
</feature>
<keyword evidence="4" id="KW-0132">Cell division</keyword>
<dbReference type="Gene3D" id="3.30.70.1070">
    <property type="entry name" value="Sporulation related repeat"/>
    <property type="match status" value="1"/>
</dbReference>
<dbReference type="PANTHER" id="PTHR38687:SF1">
    <property type="entry name" value="CELL DIVISION PROTEIN DEDD"/>
    <property type="match status" value="1"/>
</dbReference>
<dbReference type="AlphaFoldDB" id="A0A7V8JRW1"/>
<feature type="compositionally biased region" description="Low complexity" evidence="1">
    <location>
        <begin position="129"/>
        <end position="138"/>
    </location>
</feature>
<reference evidence="5" key="1">
    <citation type="journal article" date="2020" name="MBio">
        <title>Horizontal gene transfer to a defensive symbiont with a reduced genome amongst a multipartite beetle microbiome.</title>
        <authorList>
            <person name="Waterworth S.C."/>
            <person name="Florez L.V."/>
            <person name="Rees E.R."/>
            <person name="Hertweck C."/>
            <person name="Kaltenpoth M."/>
            <person name="Kwan J.C."/>
        </authorList>
    </citation>
    <scope>NUCLEOTIDE SEQUENCE [LARGE SCALE GENOMIC DNA]</scope>
</reference>
<accession>A0A7V8JRW1</accession>
<dbReference type="PROSITE" id="PS51724">
    <property type="entry name" value="SPOR"/>
    <property type="match status" value="1"/>
</dbReference>
<keyword evidence="2" id="KW-0812">Transmembrane</keyword>
<dbReference type="Pfam" id="PF05036">
    <property type="entry name" value="SPOR"/>
    <property type="match status" value="1"/>
</dbReference>
<dbReference type="PANTHER" id="PTHR38687">
    <property type="entry name" value="CELL DIVISION PROTEIN DEDD-RELATED"/>
    <property type="match status" value="1"/>
</dbReference>
<proteinExistence type="predicted"/>
<gene>
    <name evidence="4" type="primary">dedD</name>
    <name evidence="4" type="ORF">GAK30_00026</name>
</gene>
<dbReference type="SUPFAM" id="SSF110997">
    <property type="entry name" value="Sporulation related repeat"/>
    <property type="match status" value="1"/>
</dbReference>
<evidence type="ECO:0000259" key="3">
    <source>
        <dbReference type="PROSITE" id="PS51724"/>
    </source>
</evidence>
<dbReference type="GO" id="GO:0032153">
    <property type="term" value="C:cell division site"/>
    <property type="evidence" value="ECO:0007669"/>
    <property type="project" value="TreeGrafter"/>
</dbReference>
<feature type="region of interest" description="Disordered" evidence="1">
    <location>
        <begin position="86"/>
        <end position="151"/>
    </location>
</feature>
<name>A0A7V8JRW1_9BURK</name>
<keyword evidence="2" id="KW-0472">Membrane</keyword>
<dbReference type="InterPro" id="IPR052521">
    <property type="entry name" value="Cell_div_SPOR-domain"/>
</dbReference>
<evidence type="ECO:0000256" key="1">
    <source>
        <dbReference type="SAM" id="MobiDB-lite"/>
    </source>
</evidence>
<dbReference type="GO" id="GO:0030428">
    <property type="term" value="C:cell septum"/>
    <property type="evidence" value="ECO:0007669"/>
    <property type="project" value="TreeGrafter"/>
</dbReference>
<feature type="domain" description="SPOR" evidence="3">
    <location>
        <begin position="173"/>
        <end position="251"/>
    </location>
</feature>
<evidence type="ECO:0000313" key="4">
    <source>
        <dbReference type="EMBL" id="KAF1024008.1"/>
    </source>
</evidence>
<evidence type="ECO:0000313" key="5">
    <source>
        <dbReference type="Proteomes" id="UP000461670"/>
    </source>
</evidence>
<dbReference type="EMBL" id="WNDQ01000001">
    <property type="protein sequence ID" value="KAF1024008.1"/>
    <property type="molecule type" value="Genomic_DNA"/>
</dbReference>
<feature type="region of interest" description="Disordered" evidence="1">
    <location>
        <begin position="1"/>
        <end position="32"/>
    </location>
</feature>
<protein>
    <submittedName>
        <fullName evidence="4">Cell division protein DedD</fullName>
    </submittedName>
</protein>
<keyword evidence="4" id="KW-0131">Cell cycle</keyword>
<comment type="caution">
    <text evidence="4">The sequence shown here is derived from an EMBL/GenBank/DDBJ whole genome shotgun (WGS) entry which is preliminary data.</text>
</comment>
<feature type="transmembrane region" description="Helical" evidence="2">
    <location>
        <begin position="46"/>
        <end position="64"/>
    </location>
</feature>
<organism evidence="4 5">
    <name type="scientific">Paracidovorax wautersii</name>
    <dbReference type="NCBI Taxonomy" id="1177982"/>
    <lineage>
        <taxon>Bacteria</taxon>
        <taxon>Pseudomonadati</taxon>
        <taxon>Pseudomonadota</taxon>
        <taxon>Betaproteobacteria</taxon>
        <taxon>Burkholderiales</taxon>
        <taxon>Comamonadaceae</taxon>
        <taxon>Paracidovorax</taxon>
    </lineage>
</organism>
<dbReference type="GO" id="GO:0032506">
    <property type="term" value="P:cytokinetic process"/>
    <property type="evidence" value="ECO:0007669"/>
    <property type="project" value="TreeGrafter"/>
</dbReference>
<dbReference type="Proteomes" id="UP000461670">
    <property type="component" value="Unassembled WGS sequence"/>
</dbReference>
<sequence length="251" mass="25436">MSFFKFRQGGANASAPPAGKKPRGVKAAPASPESVDVMRRRARHRLIGSVVLVLAAVIGFPLVFDTKPRPVSGDIAIEIPAKDGAAPLAPAPHPPAPAPAPVTPPAPAPEPAPAPPVAARPAPAPAPAAAPTAAARPATPAPAPAPRTPSDADRARALLEGRSPVAAPAAASASAEQRFVVQVGAFADAGKALEVRQRIERSGFKTYTQVAQTADGPRTRVRVGPFTNRAEADDAAARIKGLGMPASVLTL</sequence>
<dbReference type="InterPro" id="IPR007730">
    <property type="entry name" value="SPOR-like_dom"/>
</dbReference>
<dbReference type="InterPro" id="IPR036680">
    <property type="entry name" value="SPOR-like_sf"/>
</dbReference>
<keyword evidence="2" id="KW-1133">Transmembrane helix</keyword>
<evidence type="ECO:0000256" key="2">
    <source>
        <dbReference type="SAM" id="Phobius"/>
    </source>
</evidence>